<evidence type="ECO:0000313" key="1">
    <source>
        <dbReference type="EMBL" id="GBF57209.1"/>
    </source>
</evidence>
<dbReference type="EMBL" id="BFBR01000002">
    <property type="protein sequence ID" value="GBF57209.1"/>
    <property type="molecule type" value="Genomic_DNA"/>
</dbReference>
<dbReference type="PROSITE" id="PS51318">
    <property type="entry name" value="TAT"/>
    <property type="match status" value="1"/>
</dbReference>
<keyword evidence="2" id="KW-1185">Reference proteome</keyword>
<reference evidence="1" key="1">
    <citation type="journal article" date="2018" name="Genome Announc.">
        <title>Draft Genome Sequence of "Candidatus Phycosocius bacilliformis," an Alphaproteobacterial Ectosymbiont of the Hydrocarbon-Producing Green Alga Botryococcus braunii.</title>
        <authorList>
            <person name="Tanabe Y."/>
            <person name="Yamaguchi H."/>
            <person name="Watanabe M.M."/>
        </authorList>
    </citation>
    <scope>NUCLEOTIDE SEQUENCE [LARGE SCALE GENOMIC DNA]</scope>
    <source>
        <strain evidence="1">BOTRYCO-2</strain>
    </source>
</reference>
<dbReference type="AlphaFoldDB" id="A0A2P2E815"/>
<gene>
    <name evidence="1" type="ORF">PbB2_00873</name>
</gene>
<protein>
    <submittedName>
        <fullName evidence="1">Uncharacterized protein</fullName>
    </submittedName>
</protein>
<sequence length="157" mass="16983">MINHSARFLWHIIPMSMSSRRSAIALSAASAATLMLGPKMSAAAEEKKEEAGEPLVAELTNVVLPLARDGALVNYLFVTLKIRMSDLNAAAFVREQHFLVRDGITRASSRSPIPIGKSPGTFDTAAVVRLVTSVVNGLKPGLRVVRVSLEQAAFMRR</sequence>
<accession>A0A2P2E815</accession>
<evidence type="ECO:0000313" key="2">
    <source>
        <dbReference type="Proteomes" id="UP000245086"/>
    </source>
</evidence>
<dbReference type="InterPro" id="IPR006311">
    <property type="entry name" value="TAT_signal"/>
</dbReference>
<name>A0A2P2E815_9PROT</name>
<dbReference type="Proteomes" id="UP000245086">
    <property type="component" value="Unassembled WGS sequence"/>
</dbReference>
<comment type="caution">
    <text evidence="1">The sequence shown here is derived from an EMBL/GenBank/DDBJ whole genome shotgun (WGS) entry which is preliminary data.</text>
</comment>
<organism evidence="1 2">
    <name type="scientific">Candidatus Phycosocius bacilliformis</name>
    <dbReference type="NCBI Taxonomy" id="1445552"/>
    <lineage>
        <taxon>Bacteria</taxon>
        <taxon>Pseudomonadati</taxon>
        <taxon>Pseudomonadota</taxon>
        <taxon>Alphaproteobacteria</taxon>
        <taxon>Caulobacterales</taxon>
        <taxon>Caulobacterales incertae sedis</taxon>
        <taxon>Candidatus Phycosocius</taxon>
    </lineage>
</organism>
<proteinExistence type="predicted"/>